<keyword evidence="1" id="KW-0723">Serine/threonine-protein kinase</keyword>
<dbReference type="InterPro" id="IPR036890">
    <property type="entry name" value="HATPase_C_sf"/>
</dbReference>
<dbReference type="EMBL" id="AP024563">
    <property type="protein sequence ID" value="BCU07089.1"/>
    <property type="molecule type" value="Genomic_DNA"/>
</dbReference>
<evidence type="ECO:0000256" key="1">
    <source>
        <dbReference type="ARBA" id="ARBA00022527"/>
    </source>
</evidence>
<reference evidence="3 4" key="1">
    <citation type="submission" date="2021-04" db="EMBL/GenBank/DDBJ databases">
        <title>Complete genome sequencing of Allochromatium tepidum strain NZ.</title>
        <authorList>
            <person name="Tsukatani Y."/>
            <person name="Mori H."/>
        </authorList>
    </citation>
    <scope>NUCLEOTIDE SEQUENCE [LARGE SCALE GENOMIC DNA]</scope>
    <source>
        <strain evidence="3 4">NZ</strain>
    </source>
</reference>
<sequence>MVTIKLKRDPSEIQRVTLALEAFAKDRGLDGREIFQLSLCLDELLTNTMSYGYADRAEADDDCDIGVSFGLIDDRLLLVLEDDGQPFDPLREADTPDPDADLDSRPIGGLGLHLVRTFMDACRYIRIDDRNRLELEKRITSTQA</sequence>
<dbReference type="Pfam" id="PF13581">
    <property type="entry name" value="HATPase_c_2"/>
    <property type="match status" value="1"/>
</dbReference>
<evidence type="ECO:0000259" key="2">
    <source>
        <dbReference type="Pfam" id="PF13581"/>
    </source>
</evidence>
<dbReference type="InterPro" id="IPR050267">
    <property type="entry name" value="Anti-sigma-factor_SerPK"/>
</dbReference>
<dbReference type="PANTHER" id="PTHR35526:SF3">
    <property type="entry name" value="ANTI-SIGMA-F FACTOR RSBW"/>
    <property type="match status" value="1"/>
</dbReference>
<keyword evidence="4" id="KW-1185">Reference proteome</keyword>
<dbReference type="PANTHER" id="PTHR35526">
    <property type="entry name" value="ANTI-SIGMA-F FACTOR RSBW-RELATED"/>
    <property type="match status" value="1"/>
</dbReference>
<evidence type="ECO:0000313" key="4">
    <source>
        <dbReference type="Proteomes" id="UP000680679"/>
    </source>
</evidence>
<dbReference type="SUPFAM" id="SSF55874">
    <property type="entry name" value="ATPase domain of HSP90 chaperone/DNA topoisomerase II/histidine kinase"/>
    <property type="match status" value="1"/>
</dbReference>
<dbReference type="InterPro" id="IPR003594">
    <property type="entry name" value="HATPase_dom"/>
</dbReference>
<dbReference type="CDD" id="cd16936">
    <property type="entry name" value="HATPase_RsbW-like"/>
    <property type="match status" value="1"/>
</dbReference>
<feature type="domain" description="Histidine kinase/HSP90-like ATPase" evidence="2">
    <location>
        <begin position="9"/>
        <end position="135"/>
    </location>
</feature>
<accession>A0ABN6GD93</accession>
<name>A0ABN6GD93_9GAMM</name>
<proteinExistence type="predicted"/>
<protein>
    <recommendedName>
        <fullName evidence="2">Histidine kinase/HSP90-like ATPase domain-containing protein</fullName>
    </recommendedName>
</protein>
<gene>
    <name evidence="3" type="ORF">Atep_17660</name>
</gene>
<dbReference type="Gene3D" id="3.30.565.10">
    <property type="entry name" value="Histidine kinase-like ATPase, C-terminal domain"/>
    <property type="match status" value="1"/>
</dbReference>
<evidence type="ECO:0000313" key="3">
    <source>
        <dbReference type="EMBL" id="BCU07089.1"/>
    </source>
</evidence>
<dbReference type="RefSeq" id="WP_213378232.1">
    <property type="nucleotide sequence ID" value="NZ_AP024563.1"/>
</dbReference>
<keyword evidence="1" id="KW-0418">Kinase</keyword>
<keyword evidence="1" id="KW-0808">Transferase</keyword>
<dbReference type="Proteomes" id="UP000680679">
    <property type="component" value="Chromosome"/>
</dbReference>
<organism evidence="3 4">
    <name type="scientific">Allochromatium tepidum</name>
    <dbReference type="NCBI Taxonomy" id="553982"/>
    <lineage>
        <taxon>Bacteria</taxon>
        <taxon>Pseudomonadati</taxon>
        <taxon>Pseudomonadota</taxon>
        <taxon>Gammaproteobacteria</taxon>
        <taxon>Chromatiales</taxon>
        <taxon>Chromatiaceae</taxon>
        <taxon>Allochromatium</taxon>
    </lineage>
</organism>